<accession>A0A5C3M0Z0</accession>
<evidence type="ECO:0000256" key="1">
    <source>
        <dbReference type="SAM" id="MobiDB-lite"/>
    </source>
</evidence>
<dbReference type="AlphaFoldDB" id="A0A5C3M0Z0"/>
<dbReference type="GO" id="GO:0008237">
    <property type="term" value="F:metallopeptidase activity"/>
    <property type="evidence" value="ECO:0007669"/>
    <property type="project" value="InterPro"/>
</dbReference>
<proteinExistence type="predicted"/>
<dbReference type="Proteomes" id="UP000308652">
    <property type="component" value="Unassembled WGS sequence"/>
</dbReference>
<evidence type="ECO:0000313" key="2">
    <source>
        <dbReference type="EMBL" id="TFK39079.1"/>
    </source>
</evidence>
<protein>
    <submittedName>
        <fullName evidence="2">IgA peptidase M64-domain-containing protein</fullName>
    </submittedName>
</protein>
<organism evidence="2 3">
    <name type="scientific">Crucibulum laeve</name>
    <dbReference type="NCBI Taxonomy" id="68775"/>
    <lineage>
        <taxon>Eukaryota</taxon>
        <taxon>Fungi</taxon>
        <taxon>Dikarya</taxon>
        <taxon>Basidiomycota</taxon>
        <taxon>Agaricomycotina</taxon>
        <taxon>Agaricomycetes</taxon>
        <taxon>Agaricomycetidae</taxon>
        <taxon>Agaricales</taxon>
        <taxon>Agaricineae</taxon>
        <taxon>Nidulariaceae</taxon>
        <taxon>Crucibulum</taxon>
    </lineage>
</organism>
<evidence type="ECO:0000313" key="3">
    <source>
        <dbReference type="Proteomes" id="UP000308652"/>
    </source>
</evidence>
<dbReference type="InterPro" id="IPR019026">
    <property type="entry name" value="Peptidase_M64_IgA"/>
</dbReference>
<dbReference type="Pfam" id="PF09471">
    <property type="entry name" value="Peptidase_M64"/>
    <property type="match status" value="1"/>
</dbReference>
<reference evidence="2 3" key="1">
    <citation type="journal article" date="2019" name="Nat. Ecol. Evol.">
        <title>Megaphylogeny resolves global patterns of mushroom evolution.</title>
        <authorList>
            <person name="Varga T."/>
            <person name="Krizsan K."/>
            <person name="Foldi C."/>
            <person name="Dima B."/>
            <person name="Sanchez-Garcia M."/>
            <person name="Sanchez-Ramirez S."/>
            <person name="Szollosi G.J."/>
            <person name="Szarkandi J.G."/>
            <person name="Papp V."/>
            <person name="Albert L."/>
            <person name="Andreopoulos W."/>
            <person name="Angelini C."/>
            <person name="Antonin V."/>
            <person name="Barry K.W."/>
            <person name="Bougher N.L."/>
            <person name="Buchanan P."/>
            <person name="Buyck B."/>
            <person name="Bense V."/>
            <person name="Catcheside P."/>
            <person name="Chovatia M."/>
            <person name="Cooper J."/>
            <person name="Damon W."/>
            <person name="Desjardin D."/>
            <person name="Finy P."/>
            <person name="Geml J."/>
            <person name="Haridas S."/>
            <person name="Hughes K."/>
            <person name="Justo A."/>
            <person name="Karasinski D."/>
            <person name="Kautmanova I."/>
            <person name="Kiss B."/>
            <person name="Kocsube S."/>
            <person name="Kotiranta H."/>
            <person name="LaButti K.M."/>
            <person name="Lechner B.E."/>
            <person name="Liimatainen K."/>
            <person name="Lipzen A."/>
            <person name="Lukacs Z."/>
            <person name="Mihaltcheva S."/>
            <person name="Morgado L.N."/>
            <person name="Niskanen T."/>
            <person name="Noordeloos M.E."/>
            <person name="Ohm R.A."/>
            <person name="Ortiz-Santana B."/>
            <person name="Ovrebo C."/>
            <person name="Racz N."/>
            <person name="Riley R."/>
            <person name="Savchenko A."/>
            <person name="Shiryaev A."/>
            <person name="Soop K."/>
            <person name="Spirin V."/>
            <person name="Szebenyi C."/>
            <person name="Tomsovsky M."/>
            <person name="Tulloss R.E."/>
            <person name="Uehling J."/>
            <person name="Grigoriev I.V."/>
            <person name="Vagvolgyi C."/>
            <person name="Papp T."/>
            <person name="Martin F.M."/>
            <person name="Miettinen O."/>
            <person name="Hibbett D.S."/>
            <person name="Nagy L.G."/>
        </authorList>
    </citation>
    <scope>NUCLEOTIDE SEQUENCE [LARGE SCALE GENOMIC DNA]</scope>
    <source>
        <strain evidence="2 3">CBS 166.37</strain>
    </source>
</reference>
<dbReference type="OrthoDB" id="2961863at2759"/>
<name>A0A5C3M0Z0_9AGAR</name>
<sequence length="507" mass="56530">MHPIPFWPASQIDRKQTPKVPSPPLQIVPLIISGSSHNRVDLVFFSDGYLEEEYDKFIQDAGRLAQDVSGNQTFNTVKPLLNFWAAFSPSKESGIGVGGVPKDTPFGLFRDGTELRGVYYSKPEAARAACDSMSERCDFPILLGNDPFYGGLGGEFTVITSSLLNGPLVLRHELGHSIIDVGEEYDGGYAYFGVNAAHDASKPIPWSHWLSDPPTDDEITAPRVERSVMPMQAYPWTMLNNTSPWSITFTSSGSYARHLVRFSLSGLPEKTDLNVELDGDDLGWVPEPNVGLDRWHYDVHRDGGLAAGEHTVNFTLVNGDREGFAQLCSVEILEFGDEEEFVSTPGYYSLFPTYSDTNETSFRPTNEDCLMRVVTSPNFCSVCTEGLWLSLLKRVDLIDNVTENCEWRSDPHSGGIWIKTINLHLLPLAQLRTDTASIKSEESYTITWKRAGIVMNEFTNRTRLEIDDGHALGRYTISVQFTTDEVRLESDLLASSLQYNVMHKCGS</sequence>
<dbReference type="Gene3D" id="3.40.390.10">
    <property type="entry name" value="Collagenase (Catalytic Domain)"/>
    <property type="match status" value="1"/>
</dbReference>
<feature type="region of interest" description="Disordered" evidence="1">
    <location>
        <begin position="1"/>
        <end position="21"/>
    </location>
</feature>
<gene>
    <name evidence="2" type="ORF">BDQ12DRAFT_604510</name>
</gene>
<dbReference type="EMBL" id="ML213601">
    <property type="protein sequence ID" value="TFK39079.1"/>
    <property type="molecule type" value="Genomic_DNA"/>
</dbReference>
<keyword evidence="3" id="KW-1185">Reference proteome</keyword>
<dbReference type="InterPro" id="IPR024079">
    <property type="entry name" value="MetalloPept_cat_dom_sf"/>
</dbReference>